<dbReference type="GO" id="GO:0003824">
    <property type="term" value="F:catalytic activity"/>
    <property type="evidence" value="ECO:0007669"/>
    <property type="project" value="InterPro"/>
</dbReference>
<dbReference type="Gene3D" id="3.30.559.30">
    <property type="entry name" value="Nonribosomal peptide synthetase, condensation domain"/>
    <property type="match status" value="1"/>
</dbReference>
<dbReference type="Pfam" id="PF00668">
    <property type="entry name" value="Condensation"/>
    <property type="match status" value="1"/>
</dbReference>
<reference evidence="4" key="1">
    <citation type="submission" date="2017-05" db="EMBL/GenBank/DDBJ databases">
        <title>Streptomyces olivochromogenes NBRC 3561 whole genome shotgun sequence.</title>
        <authorList>
            <person name="Dohra H."/>
            <person name="Kodani S."/>
        </authorList>
    </citation>
    <scope>NUCLEOTIDE SEQUENCE [LARGE SCALE GENOMIC DNA]</scope>
    <source>
        <strain evidence="4">NBRC 3561</strain>
    </source>
</reference>
<dbReference type="GO" id="GO:0031177">
    <property type="term" value="F:phosphopantetheine binding"/>
    <property type="evidence" value="ECO:0007669"/>
    <property type="project" value="TreeGrafter"/>
</dbReference>
<dbReference type="GO" id="GO:0043041">
    <property type="term" value="P:amino acid activation for nonribosomal peptide biosynthetic process"/>
    <property type="evidence" value="ECO:0007669"/>
    <property type="project" value="TreeGrafter"/>
</dbReference>
<dbReference type="GO" id="GO:0008610">
    <property type="term" value="P:lipid biosynthetic process"/>
    <property type="evidence" value="ECO:0007669"/>
    <property type="project" value="UniProtKB-ARBA"/>
</dbReference>
<dbReference type="PANTHER" id="PTHR45527:SF1">
    <property type="entry name" value="FATTY ACID SYNTHASE"/>
    <property type="match status" value="1"/>
</dbReference>
<evidence type="ECO:0000259" key="2">
    <source>
        <dbReference type="Pfam" id="PF00668"/>
    </source>
</evidence>
<dbReference type="SUPFAM" id="SSF52777">
    <property type="entry name" value="CoA-dependent acyltransferases"/>
    <property type="match status" value="2"/>
</dbReference>
<feature type="compositionally biased region" description="Gly residues" evidence="1">
    <location>
        <begin position="321"/>
        <end position="330"/>
    </location>
</feature>
<feature type="domain" description="Condensation" evidence="2">
    <location>
        <begin position="147"/>
        <end position="434"/>
    </location>
</feature>
<evidence type="ECO:0000256" key="1">
    <source>
        <dbReference type="SAM" id="MobiDB-lite"/>
    </source>
</evidence>
<feature type="region of interest" description="Disordered" evidence="1">
    <location>
        <begin position="116"/>
        <end position="144"/>
    </location>
</feature>
<keyword evidence="4" id="KW-1185">Reference proteome</keyword>
<dbReference type="InterPro" id="IPR023213">
    <property type="entry name" value="CAT-like_dom_sf"/>
</dbReference>
<dbReference type="Gene3D" id="3.30.559.10">
    <property type="entry name" value="Chloramphenicol acetyltransferase-like domain"/>
    <property type="match status" value="1"/>
</dbReference>
<protein>
    <submittedName>
        <fullName evidence="3">Non-ribosomal peptide synthetase</fullName>
    </submittedName>
</protein>
<sequence>MSSQDVPQGAVLAVVHEPVALSPGGPLVLELRGPLGPADAETVAARLAQRHRAFGVALDSHRPGHHTLRLTPPAAGGVAALPADLLADLLAPPPPGGEILPVTGHQQTLLRAALTPAGTSTSSGTGPTGSSGGGDGGDGGDGGGVEQLYWDWSGPLDVARFAAAWQSVVDRECVLRACFDWVAAPRLVLHARAEADIAVCSPAAVTWSQLLRRDRARGFALHRPGLLRLTLLGAEPGGGAGAAPPRVLLTYHPALLDERGVHLLLREFYRAYAGGGVLPGGERRPDLRDHARWLAGQDTTAARQFWARAVPPPRAATRPGRPGGATGQSGPGLLHTRLRAPETFRLRSWAALRGAAESSALHVVWALLLYRAAGVPGPLPVSFGVQLSGRDIALPGAAGIPGLLDSPLPMTVTVDPAAPLADLLHQVRDTLLDLAAYPWACTETIRAWAPRPPAAGPAAGLAPGPAAGPVPGPVGGSVEGPAAGAVGGAGAVCGAGSTLVRFDGPLLLPKVLRGELAAQGVHADTPRSAAGATGGPLTLAARHDTAGGLVLGLFHDRAQLADEDAAALHSQCVRLLRALPEHRQAGASAGQLLDLLARAAIPRMARPVPPAPQPALTVLRPGHPHADVICLVTAPGVPAGSYDLFVRGHRGPEKIVAVHGDGAPGVLPAALHRAPGAGRRLVLCGCGPGGRAAYELAQRTPHAPGTALAVVMTGIGDAAASASALARGVRSVLTPPP</sequence>
<dbReference type="RefSeq" id="WP_079065787.1">
    <property type="nucleotide sequence ID" value="NZ_BDQI01000074.1"/>
</dbReference>
<dbReference type="GO" id="GO:0044550">
    <property type="term" value="P:secondary metabolite biosynthetic process"/>
    <property type="evidence" value="ECO:0007669"/>
    <property type="project" value="TreeGrafter"/>
</dbReference>
<organism evidence="3 4">
    <name type="scientific">Streptomyces olivochromogenes</name>
    <dbReference type="NCBI Taxonomy" id="1963"/>
    <lineage>
        <taxon>Bacteria</taxon>
        <taxon>Bacillati</taxon>
        <taxon>Actinomycetota</taxon>
        <taxon>Actinomycetes</taxon>
        <taxon>Kitasatosporales</taxon>
        <taxon>Streptomycetaceae</taxon>
        <taxon>Streptomyces</taxon>
    </lineage>
</organism>
<comment type="caution">
    <text evidence="3">The sequence shown here is derived from an EMBL/GenBank/DDBJ whole genome shotgun (WGS) entry which is preliminary data.</text>
</comment>
<accession>A0A286PHC3</accession>
<gene>
    <name evidence="3" type="ORF">SO3561_10527</name>
</gene>
<dbReference type="AlphaFoldDB" id="A0A286PHC3"/>
<feature type="compositionally biased region" description="Gly residues" evidence="1">
    <location>
        <begin position="126"/>
        <end position="144"/>
    </location>
</feature>
<feature type="region of interest" description="Disordered" evidence="1">
    <location>
        <begin position="312"/>
        <end position="334"/>
    </location>
</feature>
<dbReference type="GO" id="GO:0005737">
    <property type="term" value="C:cytoplasm"/>
    <property type="evidence" value="ECO:0007669"/>
    <property type="project" value="TreeGrafter"/>
</dbReference>
<dbReference type="PANTHER" id="PTHR45527">
    <property type="entry name" value="NONRIBOSOMAL PEPTIDE SYNTHETASE"/>
    <property type="match status" value="1"/>
</dbReference>
<name>A0A286PHC3_STROL</name>
<evidence type="ECO:0000313" key="4">
    <source>
        <dbReference type="Proteomes" id="UP000217446"/>
    </source>
</evidence>
<evidence type="ECO:0000313" key="3">
    <source>
        <dbReference type="EMBL" id="GAX58952.1"/>
    </source>
</evidence>
<dbReference type="STRING" id="1963.AQJ27_45935"/>
<dbReference type="EMBL" id="BDQI01000074">
    <property type="protein sequence ID" value="GAX58952.1"/>
    <property type="molecule type" value="Genomic_DNA"/>
</dbReference>
<dbReference type="Proteomes" id="UP000217446">
    <property type="component" value="Unassembled WGS sequence"/>
</dbReference>
<proteinExistence type="predicted"/>
<dbReference type="InterPro" id="IPR001242">
    <property type="entry name" value="Condensation_dom"/>
</dbReference>